<proteinExistence type="predicted"/>
<feature type="region of interest" description="Disordered" evidence="1">
    <location>
        <begin position="470"/>
        <end position="505"/>
    </location>
</feature>
<name>A0A183B491_9TREM</name>
<feature type="compositionally biased region" description="Polar residues" evidence="1">
    <location>
        <begin position="473"/>
        <end position="490"/>
    </location>
</feature>
<dbReference type="AlphaFoldDB" id="A0A183B491"/>
<feature type="compositionally biased region" description="Low complexity" evidence="1">
    <location>
        <begin position="37"/>
        <end position="53"/>
    </location>
</feature>
<feature type="region of interest" description="Disordered" evidence="1">
    <location>
        <begin position="655"/>
        <end position="679"/>
    </location>
</feature>
<feature type="compositionally biased region" description="Basic residues" evidence="1">
    <location>
        <begin position="495"/>
        <end position="504"/>
    </location>
</feature>
<sequence>LRKLPSVQSFLAQDADAATSGSTEKATERKRHRSRQSSGPKTSSKIIKTSGSSQLTVNTQVDKTAPLFCETPAPVLAAPGNTSIIPCPPSLNIAEGEILGDNSTGVGPKPQLFSDDEDSNHVCDPLTLVRTGEDHIRIVTDAAAAAILDVPNAEQAIQDTQTLTDSPQVTHSPVEVDLRAQTTTKCTAPEIITPKCLKMQPTPSISPSTEQQVRNLETWHSLCDDVYVNEELVKDEFRQTESIPCSSSESPVLKRFHRVCQTCFRAHIPSTIPPPFQLRLHSLLGPKYALDGLGCTGFTSPFALSDHGSMDNSSCDEHDEAATATAALILSEHLQEDCRQRSGVNQVPVSEDLYITPPRSPIFDLSNPEHSESTIPCFMNDSMPSSPVYAPEPQDKGCVTESTLSSPVLCLTSTFKPGFLTPVPDKSTPQNICTPKCSSHHHVLPCYSLVDTNGFPSFCHSPLSDGGVHPNKSLFQSDNVSFESPQTSDYTKPRDRPKKAKRHCKGDICHRQIRRRNRNGFQSPVSECNTLSQMPVVKRPKLSAKHTTPREKPPKAKSKTSEFVPRKRPLAPGSVTPDRVHVPRTAAAVARELISLSVRALFSPPQPSRYFNPNHSLISAARLSQPTVTADYCEPTPPTPSTRHTKTQLLCAINLTSPTPKGSKRSHGRTLFPPEPIAT</sequence>
<evidence type="ECO:0000256" key="1">
    <source>
        <dbReference type="SAM" id="MobiDB-lite"/>
    </source>
</evidence>
<feature type="region of interest" description="Disordered" evidence="1">
    <location>
        <begin position="96"/>
        <end position="118"/>
    </location>
</feature>
<reference evidence="2" key="1">
    <citation type="submission" date="2016-06" db="UniProtKB">
        <authorList>
            <consortium name="WormBaseParasite"/>
        </authorList>
    </citation>
    <scope>IDENTIFICATION</scope>
</reference>
<organism evidence="2">
    <name type="scientific">Echinostoma caproni</name>
    <dbReference type="NCBI Taxonomy" id="27848"/>
    <lineage>
        <taxon>Eukaryota</taxon>
        <taxon>Metazoa</taxon>
        <taxon>Spiralia</taxon>
        <taxon>Lophotrochozoa</taxon>
        <taxon>Platyhelminthes</taxon>
        <taxon>Trematoda</taxon>
        <taxon>Digenea</taxon>
        <taxon>Plagiorchiida</taxon>
        <taxon>Echinostomata</taxon>
        <taxon>Echinostomatoidea</taxon>
        <taxon>Echinostomatidae</taxon>
        <taxon>Echinostoma</taxon>
    </lineage>
</organism>
<accession>A0A183B491</accession>
<feature type="compositionally biased region" description="Polar residues" evidence="1">
    <location>
        <begin position="1"/>
        <end position="11"/>
    </location>
</feature>
<feature type="region of interest" description="Disordered" evidence="1">
    <location>
        <begin position="532"/>
        <end position="578"/>
    </location>
</feature>
<feature type="region of interest" description="Disordered" evidence="1">
    <location>
        <begin position="1"/>
        <end position="57"/>
    </location>
</feature>
<evidence type="ECO:0000313" key="2">
    <source>
        <dbReference type="WBParaSite" id="ECPE_0001406601-mRNA-1"/>
    </source>
</evidence>
<protein>
    <submittedName>
        <fullName evidence="2">Myb-like domain-containing protein</fullName>
    </submittedName>
</protein>
<dbReference type="WBParaSite" id="ECPE_0001406601-mRNA-1">
    <property type="protein sequence ID" value="ECPE_0001406601-mRNA-1"/>
    <property type="gene ID" value="ECPE_0001406601"/>
</dbReference>